<dbReference type="HOGENOM" id="CLU_097806_6_4_5"/>
<dbReference type="InterPro" id="IPR051011">
    <property type="entry name" value="Metal_resp_trans_reg"/>
</dbReference>
<dbReference type="GO" id="GO:0003677">
    <property type="term" value="F:DNA binding"/>
    <property type="evidence" value="ECO:0007669"/>
    <property type="project" value="UniProtKB-KW"/>
</dbReference>
<dbReference type="PANTHER" id="PTHR43132">
    <property type="entry name" value="ARSENICAL RESISTANCE OPERON REPRESSOR ARSR-RELATED"/>
    <property type="match status" value="1"/>
</dbReference>
<dbReference type="GO" id="GO:0003700">
    <property type="term" value="F:DNA-binding transcription factor activity"/>
    <property type="evidence" value="ECO:0007669"/>
    <property type="project" value="InterPro"/>
</dbReference>
<dbReference type="InterPro" id="IPR036390">
    <property type="entry name" value="WH_DNA-bd_sf"/>
</dbReference>
<dbReference type="NCBIfam" id="NF033788">
    <property type="entry name" value="HTH_metalloreg"/>
    <property type="match status" value="1"/>
</dbReference>
<keyword evidence="1" id="KW-0805">Transcription regulation</keyword>
<keyword evidence="3" id="KW-0804">Transcription</keyword>
<protein>
    <submittedName>
        <fullName evidence="5">Transcriptional regulator SoxR</fullName>
    </submittedName>
</protein>
<dbReference type="SUPFAM" id="SSF46785">
    <property type="entry name" value="Winged helix' DNA-binding domain"/>
    <property type="match status" value="1"/>
</dbReference>
<sequence length="140" mass="15394">MQAANPQDSCDMAGAALPIADPDTAKAARMNLPLISKDMSDEDITRMMKNACDASNFLKAISHEGRLMILCHLASGEKSVTELEELLSSRQAAVSQQLSRLRQEGLVRPRREGKVIYYALSDPRAVRVLDVVYDIFCNPG</sequence>
<evidence type="ECO:0000256" key="1">
    <source>
        <dbReference type="ARBA" id="ARBA00023015"/>
    </source>
</evidence>
<gene>
    <name evidence="5" type="ORF">ISM_10476</name>
</gene>
<dbReference type="AlphaFoldDB" id="A3SQY3"/>
<dbReference type="CDD" id="cd00090">
    <property type="entry name" value="HTH_ARSR"/>
    <property type="match status" value="1"/>
</dbReference>
<name>A3SQY3_ROSNI</name>
<evidence type="ECO:0000259" key="4">
    <source>
        <dbReference type="PROSITE" id="PS50987"/>
    </source>
</evidence>
<evidence type="ECO:0000313" key="6">
    <source>
        <dbReference type="Proteomes" id="UP000005954"/>
    </source>
</evidence>
<proteinExistence type="predicted"/>
<keyword evidence="6" id="KW-1185">Reference proteome</keyword>
<dbReference type="PANTHER" id="PTHR43132:SF2">
    <property type="entry name" value="ARSENICAL RESISTANCE OPERON REPRESSOR ARSR-RELATED"/>
    <property type="match status" value="1"/>
</dbReference>
<dbReference type="Pfam" id="PF01022">
    <property type="entry name" value="HTH_5"/>
    <property type="match status" value="1"/>
</dbReference>
<dbReference type="eggNOG" id="COG0640">
    <property type="taxonomic scope" value="Bacteria"/>
</dbReference>
<feature type="domain" description="HTH arsR-type" evidence="4">
    <location>
        <begin position="46"/>
        <end position="140"/>
    </location>
</feature>
<evidence type="ECO:0000313" key="5">
    <source>
        <dbReference type="EMBL" id="EAP75542.1"/>
    </source>
</evidence>
<dbReference type="Proteomes" id="UP000005954">
    <property type="component" value="Unassembled WGS sequence"/>
</dbReference>
<organism evidence="5 6">
    <name type="scientific">Roseovarius nubinhibens (strain ATCC BAA-591 / DSM 15170 / ISM)</name>
    <dbReference type="NCBI Taxonomy" id="89187"/>
    <lineage>
        <taxon>Bacteria</taxon>
        <taxon>Pseudomonadati</taxon>
        <taxon>Pseudomonadota</taxon>
        <taxon>Alphaproteobacteria</taxon>
        <taxon>Rhodobacterales</taxon>
        <taxon>Roseobacteraceae</taxon>
        <taxon>Roseovarius</taxon>
    </lineage>
</organism>
<evidence type="ECO:0000256" key="3">
    <source>
        <dbReference type="ARBA" id="ARBA00023163"/>
    </source>
</evidence>
<dbReference type="InterPro" id="IPR001845">
    <property type="entry name" value="HTH_ArsR_DNA-bd_dom"/>
</dbReference>
<dbReference type="Gene3D" id="1.10.10.10">
    <property type="entry name" value="Winged helix-like DNA-binding domain superfamily/Winged helix DNA-binding domain"/>
    <property type="match status" value="1"/>
</dbReference>
<keyword evidence="2" id="KW-0238">DNA-binding</keyword>
<reference evidence="5 6" key="1">
    <citation type="submission" date="2005-12" db="EMBL/GenBank/DDBJ databases">
        <authorList>
            <person name="Moran M.A."/>
            <person name="Ferriera S."/>
            <person name="Johnson J."/>
            <person name="Kravitz S."/>
            <person name="Halpern A."/>
            <person name="Remington K."/>
            <person name="Beeson K."/>
            <person name="Tran B."/>
            <person name="Rogers Y.-H."/>
            <person name="Friedman R."/>
            <person name="Venter J.C."/>
        </authorList>
    </citation>
    <scope>NUCLEOTIDE SEQUENCE [LARGE SCALE GENOMIC DNA]</scope>
    <source>
        <strain evidence="6">ATCC BAA-591 / DSM 15170 / ISM</strain>
    </source>
</reference>
<dbReference type="SMART" id="SM00418">
    <property type="entry name" value="HTH_ARSR"/>
    <property type="match status" value="1"/>
</dbReference>
<dbReference type="STRING" id="89187.ISM_10476"/>
<dbReference type="InterPro" id="IPR011991">
    <property type="entry name" value="ArsR-like_HTH"/>
</dbReference>
<accession>A3SQY3</accession>
<dbReference type="EMBL" id="AALY01000003">
    <property type="protein sequence ID" value="EAP75542.1"/>
    <property type="molecule type" value="Genomic_DNA"/>
</dbReference>
<comment type="caution">
    <text evidence="5">The sequence shown here is derived from an EMBL/GenBank/DDBJ whole genome shotgun (WGS) entry which is preliminary data.</text>
</comment>
<dbReference type="PRINTS" id="PR00778">
    <property type="entry name" value="HTHARSR"/>
</dbReference>
<dbReference type="InterPro" id="IPR036388">
    <property type="entry name" value="WH-like_DNA-bd_sf"/>
</dbReference>
<dbReference type="PROSITE" id="PS50987">
    <property type="entry name" value="HTH_ARSR_2"/>
    <property type="match status" value="1"/>
</dbReference>
<evidence type="ECO:0000256" key="2">
    <source>
        <dbReference type="ARBA" id="ARBA00023125"/>
    </source>
</evidence>